<dbReference type="Pfam" id="PF08044">
    <property type="entry name" value="DUF1707"/>
    <property type="match status" value="1"/>
</dbReference>
<dbReference type="PANTHER" id="PTHR40763:SF4">
    <property type="entry name" value="DUF1707 DOMAIN-CONTAINING PROTEIN"/>
    <property type="match status" value="1"/>
</dbReference>
<feature type="compositionally biased region" description="Gly residues" evidence="1">
    <location>
        <begin position="219"/>
        <end position="236"/>
    </location>
</feature>
<dbReference type="InterPro" id="IPR012551">
    <property type="entry name" value="DUF1707_SHOCT-like"/>
</dbReference>
<proteinExistence type="predicted"/>
<accession>A0ABV3EK99</accession>
<keyword evidence="5" id="KW-1185">Reference proteome</keyword>
<gene>
    <name evidence="4" type="ORF">AB0D95_04930</name>
</gene>
<feature type="domain" description="DUF1707" evidence="2">
    <location>
        <begin position="9"/>
        <end position="61"/>
    </location>
</feature>
<dbReference type="PANTHER" id="PTHR40763">
    <property type="entry name" value="MEMBRANE PROTEIN-RELATED"/>
    <property type="match status" value="1"/>
</dbReference>
<feature type="region of interest" description="Disordered" evidence="1">
    <location>
        <begin position="212"/>
        <end position="244"/>
    </location>
</feature>
<evidence type="ECO:0000259" key="2">
    <source>
        <dbReference type="Pfam" id="PF08044"/>
    </source>
</evidence>
<name>A0ABV3EK99_9ACTN</name>
<dbReference type="InterPro" id="IPR024425">
    <property type="entry name" value="LiaF-like_C"/>
</dbReference>
<dbReference type="Pfam" id="PF09922">
    <property type="entry name" value="LiaF-like_C"/>
    <property type="match status" value="1"/>
</dbReference>
<evidence type="ECO:0000313" key="4">
    <source>
        <dbReference type="EMBL" id="MEU9576613.1"/>
    </source>
</evidence>
<reference evidence="4 5" key="1">
    <citation type="submission" date="2024-06" db="EMBL/GenBank/DDBJ databases">
        <title>The Natural Products Discovery Center: Release of the First 8490 Sequenced Strains for Exploring Actinobacteria Biosynthetic Diversity.</title>
        <authorList>
            <person name="Kalkreuter E."/>
            <person name="Kautsar S.A."/>
            <person name="Yang D."/>
            <person name="Bader C.D."/>
            <person name="Teijaro C.N."/>
            <person name="Fluegel L."/>
            <person name="Davis C.M."/>
            <person name="Simpson J.R."/>
            <person name="Lauterbach L."/>
            <person name="Steele A.D."/>
            <person name="Gui C."/>
            <person name="Meng S."/>
            <person name="Li G."/>
            <person name="Viehrig K."/>
            <person name="Ye F."/>
            <person name="Su P."/>
            <person name="Kiefer A.F."/>
            <person name="Nichols A."/>
            <person name="Cepeda A.J."/>
            <person name="Yan W."/>
            <person name="Fan B."/>
            <person name="Jiang Y."/>
            <person name="Adhikari A."/>
            <person name="Zheng C.-J."/>
            <person name="Schuster L."/>
            <person name="Cowan T.M."/>
            <person name="Smanski M.J."/>
            <person name="Chevrette M.G."/>
            <person name="De Carvalho L.P.S."/>
            <person name="Shen B."/>
        </authorList>
    </citation>
    <scope>NUCLEOTIDE SEQUENCE [LARGE SCALE GENOMIC DNA]</scope>
    <source>
        <strain evidence="4 5">NPDC048117</strain>
    </source>
</reference>
<protein>
    <submittedName>
        <fullName evidence="4">DUF1707 domain-containing protein</fullName>
    </submittedName>
</protein>
<dbReference type="Proteomes" id="UP001551584">
    <property type="component" value="Unassembled WGS sequence"/>
</dbReference>
<feature type="domain" description="Cell wall-active antibiotics response LiaF-like C-terminal" evidence="3">
    <location>
        <begin position="105"/>
        <end position="164"/>
    </location>
</feature>
<sequence length="244" mass="26052">MDLHKNPEVRASDAERDRVVDQLREAVAEGRLTPEEHAERVEGVLAARTVGELEVFVRDLPRGRDPHSASPAAAPLDLESLPVAGENVAAVFSAASRTGRWRAGRRVNAYAIFGSVEIDLSEAVFEHQQVTVKAVSVFGSVEVYVPENVTLRGTGGGVLGNFEVDAADAEDPNAPVVYVDGWAVLGSVEASPRRGSLVADILDRVHRHVDRSLRRRAGGGRPTGRHLGGGHSGGGHLKGESREL</sequence>
<evidence type="ECO:0000259" key="3">
    <source>
        <dbReference type="Pfam" id="PF09922"/>
    </source>
</evidence>
<dbReference type="RefSeq" id="WP_359269075.1">
    <property type="nucleotide sequence ID" value="NZ_JBEZNA010000007.1"/>
</dbReference>
<dbReference type="EMBL" id="JBEZNA010000007">
    <property type="protein sequence ID" value="MEU9576613.1"/>
    <property type="molecule type" value="Genomic_DNA"/>
</dbReference>
<evidence type="ECO:0000313" key="5">
    <source>
        <dbReference type="Proteomes" id="UP001551584"/>
    </source>
</evidence>
<evidence type="ECO:0000256" key="1">
    <source>
        <dbReference type="SAM" id="MobiDB-lite"/>
    </source>
</evidence>
<organism evidence="4 5">
    <name type="scientific">Streptomyces chilikensis</name>
    <dbReference type="NCBI Taxonomy" id="1194079"/>
    <lineage>
        <taxon>Bacteria</taxon>
        <taxon>Bacillati</taxon>
        <taxon>Actinomycetota</taxon>
        <taxon>Actinomycetes</taxon>
        <taxon>Kitasatosporales</taxon>
        <taxon>Streptomycetaceae</taxon>
        <taxon>Streptomyces</taxon>
    </lineage>
</organism>
<comment type="caution">
    <text evidence="4">The sequence shown here is derived from an EMBL/GenBank/DDBJ whole genome shotgun (WGS) entry which is preliminary data.</text>
</comment>